<dbReference type="EMBL" id="LAZR01066386">
    <property type="protein sequence ID" value="KKK53669.1"/>
    <property type="molecule type" value="Genomic_DNA"/>
</dbReference>
<comment type="caution">
    <text evidence="1">The sequence shown here is derived from an EMBL/GenBank/DDBJ whole genome shotgun (WGS) entry which is preliminary data.</text>
</comment>
<organism evidence="1">
    <name type="scientific">marine sediment metagenome</name>
    <dbReference type="NCBI Taxonomy" id="412755"/>
    <lineage>
        <taxon>unclassified sequences</taxon>
        <taxon>metagenomes</taxon>
        <taxon>ecological metagenomes</taxon>
    </lineage>
</organism>
<sequence>SDGISNARWVAQRITMPKQQVIDDERFAMTEKDFTGSMDTTNISPEDQLRLDETMPEEWVTMYEFWDLRENFMITFVTGASKIVRFVEHAVCPIVQMGNYRINNSPYHMGELEQIASLQDELNKTRSQMITHRRRNVAKWMVKEHLLTPEAEQAMRSSKVNDIISIASNEPFDNIIAPVHAIPLSADSYQIDAQIRNDINEVSGVNEYLRGVPQNISRTATEASIIGGATNIRTRHKLLQVEDTSRIVGQILLDTIKDVLPLTDFEEMTMFITGREAEKLNRATGQEELDTDVELVPSEEIFVGTYEIRVERGSTELRNPEVKANQLKDMTVMMLSALPVLKQEGIF</sequence>
<name>A0A0F8YHH9_9ZZZZ</name>
<dbReference type="AlphaFoldDB" id="A0A0F8YHH9"/>
<proteinExistence type="predicted"/>
<protein>
    <submittedName>
        <fullName evidence="1">Uncharacterized protein</fullName>
    </submittedName>
</protein>
<feature type="non-terminal residue" evidence="1">
    <location>
        <position position="347"/>
    </location>
</feature>
<accession>A0A0F8YHH9</accession>
<evidence type="ECO:0000313" key="1">
    <source>
        <dbReference type="EMBL" id="KKK53669.1"/>
    </source>
</evidence>
<reference evidence="1" key="1">
    <citation type="journal article" date="2015" name="Nature">
        <title>Complex archaea that bridge the gap between prokaryotes and eukaryotes.</title>
        <authorList>
            <person name="Spang A."/>
            <person name="Saw J.H."/>
            <person name="Jorgensen S.L."/>
            <person name="Zaremba-Niedzwiedzka K."/>
            <person name="Martijn J."/>
            <person name="Lind A.E."/>
            <person name="van Eijk R."/>
            <person name="Schleper C."/>
            <person name="Guy L."/>
            <person name="Ettema T.J."/>
        </authorList>
    </citation>
    <scope>NUCLEOTIDE SEQUENCE</scope>
</reference>
<feature type="non-terminal residue" evidence="1">
    <location>
        <position position="1"/>
    </location>
</feature>
<gene>
    <name evidence="1" type="ORF">LCGC14_3092470</name>
</gene>